<reference evidence="3" key="1">
    <citation type="submission" date="2021-06" db="EMBL/GenBank/DDBJ databases">
        <authorList>
            <person name="Kallberg Y."/>
            <person name="Tangrot J."/>
            <person name="Rosling A."/>
        </authorList>
    </citation>
    <scope>NUCLEOTIDE SEQUENCE</scope>
    <source>
        <strain evidence="3">BR232B</strain>
    </source>
</reference>
<dbReference type="OrthoDB" id="205255at2759"/>
<accession>A0A9N9FNJ4</accession>
<gene>
    <name evidence="3" type="ORF">PBRASI_LOCUS4979</name>
</gene>
<dbReference type="Pfam" id="PF08718">
    <property type="entry name" value="GLTP"/>
    <property type="match status" value="1"/>
</dbReference>
<dbReference type="SUPFAM" id="SSF110004">
    <property type="entry name" value="Glycolipid transfer protein, GLTP"/>
    <property type="match status" value="1"/>
</dbReference>
<dbReference type="GO" id="GO:1902388">
    <property type="term" value="F:ceramide 1-phosphate transfer activity"/>
    <property type="evidence" value="ECO:0007669"/>
    <property type="project" value="TreeGrafter"/>
</dbReference>
<dbReference type="InterPro" id="IPR036497">
    <property type="entry name" value="GLTP_sf"/>
</dbReference>
<dbReference type="GO" id="GO:1902387">
    <property type="term" value="F:ceramide 1-phosphate binding"/>
    <property type="evidence" value="ECO:0007669"/>
    <property type="project" value="TreeGrafter"/>
</dbReference>
<feature type="domain" description="Glycolipid transfer protein" evidence="2">
    <location>
        <begin position="22"/>
        <end position="161"/>
    </location>
</feature>
<keyword evidence="4" id="KW-1185">Reference proteome</keyword>
<dbReference type="Gene3D" id="1.10.3520.10">
    <property type="entry name" value="Glycolipid transfer protein"/>
    <property type="match status" value="1"/>
</dbReference>
<dbReference type="PANTHER" id="PTHR10219">
    <property type="entry name" value="GLYCOLIPID TRANSFER PROTEIN-RELATED"/>
    <property type="match status" value="1"/>
</dbReference>
<keyword evidence="1" id="KW-0813">Transport</keyword>
<evidence type="ECO:0000313" key="3">
    <source>
        <dbReference type="EMBL" id="CAG8548931.1"/>
    </source>
</evidence>
<dbReference type="Proteomes" id="UP000789739">
    <property type="component" value="Unassembled WGS sequence"/>
</dbReference>
<evidence type="ECO:0000259" key="2">
    <source>
        <dbReference type="Pfam" id="PF08718"/>
    </source>
</evidence>
<evidence type="ECO:0000256" key="1">
    <source>
        <dbReference type="ARBA" id="ARBA00022448"/>
    </source>
</evidence>
<proteinExistence type="predicted"/>
<protein>
    <submittedName>
        <fullName evidence="3">7629_t:CDS:1</fullName>
    </submittedName>
</protein>
<evidence type="ECO:0000313" key="4">
    <source>
        <dbReference type="Proteomes" id="UP000789739"/>
    </source>
</evidence>
<dbReference type="InterPro" id="IPR014830">
    <property type="entry name" value="Glycolipid_transfer_prot_dom"/>
</dbReference>
<sequence>MSTYFDTLTTNYTQVPVTDDGIATLPFTGATDGVVKLFDLLGSIAFTIVQNDMNGNLKKIRDRYELNTAANSTLEKLVINEKDEKKRVATEGLLWLMRGLEFTSVALRRLLDNPDEEVGAAFTKAYGDTLKKYHGLIAKGAFTVAMKACPLRDDFFKKLGEDQERVVELFNIWLTALEGLVARLKTFYTSGGYDKGF</sequence>
<dbReference type="EMBL" id="CAJVPI010000546">
    <property type="protein sequence ID" value="CAG8548931.1"/>
    <property type="molecule type" value="Genomic_DNA"/>
</dbReference>
<dbReference type="GO" id="GO:0005829">
    <property type="term" value="C:cytosol"/>
    <property type="evidence" value="ECO:0007669"/>
    <property type="project" value="TreeGrafter"/>
</dbReference>
<dbReference type="PANTHER" id="PTHR10219:SF25">
    <property type="entry name" value="PLECKSTRIN HOMOLOGY DOMAIN-CONTAINING FAMILY A MEMBER 8"/>
    <property type="match status" value="1"/>
</dbReference>
<dbReference type="FunFam" id="1.10.3520.10:FF:000001">
    <property type="entry name" value="Pleckstrin domain-containing family A member 8"/>
    <property type="match status" value="1"/>
</dbReference>
<comment type="caution">
    <text evidence="3">The sequence shown here is derived from an EMBL/GenBank/DDBJ whole genome shotgun (WGS) entry which is preliminary data.</text>
</comment>
<name>A0A9N9FNJ4_9GLOM</name>
<dbReference type="AlphaFoldDB" id="A0A9N9FNJ4"/>
<organism evidence="3 4">
    <name type="scientific">Paraglomus brasilianum</name>
    <dbReference type="NCBI Taxonomy" id="144538"/>
    <lineage>
        <taxon>Eukaryota</taxon>
        <taxon>Fungi</taxon>
        <taxon>Fungi incertae sedis</taxon>
        <taxon>Mucoromycota</taxon>
        <taxon>Glomeromycotina</taxon>
        <taxon>Glomeromycetes</taxon>
        <taxon>Paraglomerales</taxon>
        <taxon>Paraglomeraceae</taxon>
        <taxon>Paraglomus</taxon>
    </lineage>
</organism>
<dbReference type="GO" id="GO:0016020">
    <property type="term" value="C:membrane"/>
    <property type="evidence" value="ECO:0007669"/>
    <property type="project" value="TreeGrafter"/>
</dbReference>